<feature type="transmembrane region" description="Helical" evidence="1">
    <location>
        <begin position="76"/>
        <end position="92"/>
    </location>
</feature>
<comment type="caution">
    <text evidence="2">The sequence shown here is derived from an EMBL/GenBank/DDBJ whole genome shotgun (WGS) entry which is preliminary data.</text>
</comment>
<protein>
    <recommendedName>
        <fullName evidence="4">G protein-coupled receptor</fullName>
    </recommendedName>
</protein>
<gene>
    <name evidence="2" type="ORF">PFISCL1PPCAC_6590</name>
</gene>
<name>A0AAV5VAL5_9BILA</name>
<evidence type="ECO:0000313" key="3">
    <source>
        <dbReference type="Proteomes" id="UP001432322"/>
    </source>
</evidence>
<feature type="transmembrane region" description="Helical" evidence="1">
    <location>
        <begin position="104"/>
        <end position="122"/>
    </location>
</feature>
<evidence type="ECO:0000313" key="2">
    <source>
        <dbReference type="EMBL" id="GMT15293.1"/>
    </source>
</evidence>
<dbReference type="Proteomes" id="UP001432322">
    <property type="component" value="Unassembled WGS sequence"/>
</dbReference>
<dbReference type="AlphaFoldDB" id="A0AAV5VAL5"/>
<dbReference type="EMBL" id="BTSY01000002">
    <property type="protein sequence ID" value="GMT15293.1"/>
    <property type="molecule type" value="Genomic_DNA"/>
</dbReference>
<keyword evidence="1" id="KW-1133">Transmembrane helix</keyword>
<keyword evidence="1" id="KW-0812">Transmembrane</keyword>
<feature type="transmembrane region" description="Helical" evidence="1">
    <location>
        <begin position="142"/>
        <end position="163"/>
    </location>
</feature>
<feature type="non-terminal residue" evidence="2">
    <location>
        <position position="1"/>
    </location>
</feature>
<organism evidence="2 3">
    <name type="scientific">Pristionchus fissidentatus</name>
    <dbReference type="NCBI Taxonomy" id="1538716"/>
    <lineage>
        <taxon>Eukaryota</taxon>
        <taxon>Metazoa</taxon>
        <taxon>Ecdysozoa</taxon>
        <taxon>Nematoda</taxon>
        <taxon>Chromadorea</taxon>
        <taxon>Rhabditida</taxon>
        <taxon>Rhabditina</taxon>
        <taxon>Diplogasteromorpha</taxon>
        <taxon>Diplogasteroidea</taxon>
        <taxon>Neodiplogasteridae</taxon>
        <taxon>Pristionchus</taxon>
    </lineage>
</organism>
<evidence type="ECO:0000256" key="1">
    <source>
        <dbReference type="SAM" id="Phobius"/>
    </source>
</evidence>
<keyword evidence="1" id="KW-0472">Membrane</keyword>
<proteinExistence type="predicted"/>
<reference evidence="2" key="1">
    <citation type="submission" date="2023-10" db="EMBL/GenBank/DDBJ databases">
        <title>Genome assembly of Pristionchus species.</title>
        <authorList>
            <person name="Yoshida K."/>
            <person name="Sommer R.J."/>
        </authorList>
    </citation>
    <scope>NUCLEOTIDE SEQUENCE</scope>
    <source>
        <strain evidence="2">RS5133</strain>
    </source>
</reference>
<keyword evidence="3" id="KW-1185">Reference proteome</keyword>
<evidence type="ECO:0008006" key="4">
    <source>
        <dbReference type="Google" id="ProtNLM"/>
    </source>
</evidence>
<sequence>FLPMPTCPCCSGSLRLKRVSTVKMGVSSNEEDEIVEEPRIIQIPAIKKVAFRIWPSFTNLKNFIAESRFLLTNDKIFEFTACMMIVCLVTFFRDCYLCRGSAMLPFFLYNFFRFLVSFHLFAGHGWMFQTLEYPVHRTGKHFRLSIVISVASLIIIKILSLFYGASQRSIISELVVVLIATMGLSFDWNESKLYNRQLIKSNDEVAILRRRVISEFRARSEGVYYPVLADSKGERRERKMNRRKALNQDWKIDVHYY</sequence>
<accession>A0AAV5VAL5</accession>